<evidence type="ECO:0000313" key="13">
    <source>
        <dbReference type="Proteomes" id="UP001491310"/>
    </source>
</evidence>
<name>A0ABR2YGS3_9CHLO</name>
<dbReference type="InterPro" id="IPR017937">
    <property type="entry name" value="Thioredoxin_CS"/>
</dbReference>
<dbReference type="EMBL" id="JALJOT010000012">
    <property type="protein sequence ID" value="KAK9905041.1"/>
    <property type="molecule type" value="Genomic_DNA"/>
</dbReference>
<feature type="domain" description="ERV/ALR sulfhydryl oxidase" evidence="10">
    <location>
        <begin position="263"/>
        <end position="367"/>
    </location>
</feature>
<gene>
    <name evidence="12" type="ORF">WJX75_008409</name>
</gene>
<dbReference type="InterPro" id="IPR036249">
    <property type="entry name" value="Thioredoxin-like_sf"/>
</dbReference>
<keyword evidence="13" id="KW-1185">Reference proteome</keyword>
<dbReference type="PROSITE" id="PS51324">
    <property type="entry name" value="ERV_ALR"/>
    <property type="match status" value="1"/>
</dbReference>
<reference evidence="12 13" key="1">
    <citation type="journal article" date="2024" name="Nat. Commun.">
        <title>Phylogenomics reveals the evolutionary origins of lichenization in chlorophyte algae.</title>
        <authorList>
            <person name="Puginier C."/>
            <person name="Libourel C."/>
            <person name="Otte J."/>
            <person name="Skaloud P."/>
            <person name="Haon M."/>
            <person name="Grisel S."/>
            <person name="Petersen M."/>
            <person name="Berrin J.G."/>
            <person name="Delaux P.M."/>
            <person name="Dal Grande F."/>
            <person name="Keller J."/>
        </authorList>
    </citation>
    <scope>NUCLEOTIDE SEQUENCE [LARGE SCALE GENOMIC DNA]</scope>
    <source>
        <strain evidence="12 13">SAG 216-7</strain>
    </source>
</reference>
<feature type="region of interest" description="Disordered" evidence="9">
    <location>
        <begin position="137"/>
        <end position="159"/>
    </location>
</feature>
<evidence type="ECO:0000256" key="4">
    <source>
        <dbReference type="ARBA" id="ARBA00022827"/>
    </source>
</evidence>
<dbReference type="InterPro" id="IPR039798">
    <property type="entry name" value="Sulfhydryl_oxidase"/>
</dbReference>
<dbReference type="SUPFAM" id="SSF52833">
    <property type="entry name" value="Thioredoxin-like"/>
    <property type="match status" value="1"/>
</dbReference>
<dbReference type="Gene3D" id="3.40.30.10">
    <property type="entry name" value="Glutaredoxin"/>
    <property type="match status" value="1"/>
</dbReference>
<dbReference type="InterPro" id="IPR013766">
    <property type="entry name" value="Thioredoxin_domain"/>
</dbReference>
<accession>A0ABR2YGS3</accession>
<proteinExistence type="predicted"/>
<keyword evidence="6" id="KW-1015">Disulfide bond</keyword>
<keyword evidence="7" id="KW-0325">Glycoprotein</keyword>
<keyword evidence="2 8" id="KW-0285">Flavoprotein</keyword>
<comment type="cofactor">
    <cofactor evidence="1 8">
        <name>FAD</name>
        <dbReference type="ChEBI" id="CHEBI:57692"/>
    </cofactor>
</comment>
<dbReference type="CDD" id="cd02961">
    <property type="entry name" value="PDI_a_family"/>
    <property type="match status" value="1"/>
</dbReference>
<dbReference type="PROSITE" id="PS00194">
    <property type="entry name" value="THIOREDOXIN_1"/>
    <property type="match status" value="1"/>
</dbReference>
<dbReference type="Proteomes" id="UP001491310">
    <property type="component" value="Unassembled WGS sequence"/>
</dbReference>
<dbReference type="Pfam" id="PF00085">
    <property type="entry name" value="Thioredoxin"/>
    <property type="match status" value="1"/>
</dbReference>
<feature type="domain" description="Thioredoxin" evidence="11">
    <location>
        <begin position="1"/>
        <end position="132"/>
    </location>
</feature>
<evidence type="ECO:0000256" key="5">
    <source>
        <dbReference type="ARBA" id="ARBA00023002"/>
    </source>
</evidence>
<dbReference type="Pfam" id="PF04777">
    <property type="entry name" value="Evr1_Alr"/>
    <property type="match status" value="1"/>
</dbReference>
<sequence length="490" mass="53612">MAADLAGDAALQPVDLQLANFDTMMQALPAGRGVLMEFYASWCPACKHFQPHYEKVAAYFYGSPRPKPEVYVARVDCATEASLCSRFSVGHYPTMKFGKPAAFGVGKEGQLEEYNGVKAEKDVIEWVGKLQSTAYDYNPDKGGEASQQEAPGVQASTTNAPKVARHADLSDLESSTILAFRYIADIGSGLEGLEKRQALKDWIDLLAASHPIDRCRAGAQAAQQALPKLWPADQAKGPGQAINHISICGESASPKEWGSCKGSRENSRGFTCGLWLLLHSLAARTTPEATGGAFWMTATRQYVQQFFKCSECSQHFEAMASEEAAALVTSRRDAVLWSWRAHNIVNKRVAKQEAADHSGDPFFPKRQSHCSRHALWKQEGAANEGARGRRGIHAIVPADWRRHSNCSRDCRGGAAAADGGRTQERLCGLMMVEPVGRRKQDGTTWATEWLHKLVAQRQRPHNKGGIAQSAIHGVVALSCFTTVDDWQDLT</sequence>
<dbReference type="EC" id="1.8.3.2" evidence="8"/>
<evidence type="ECO:0000256" key="1">
    <source>
        <dbReference type="ARBA" id="ARBA00001974"/>
    </source>
</evidence>
<feature type="compositionally biased region" description="Polar residues" evidence="9">
    <location>
        <begin position="145"/>
        <end position="159"/>
    </location>
</feature>
<organism evidence="12 13">
    <name type="scientific">Coccomyxa subellipsoidea</name>
    <dbReference type="NCBI Taxonomy" id="248742"/>
    <lineage>
        <taxon>Eukaryota</taxon>
        <taxon>Viridiplantae</taxon>
        <taxon>Chlorophyta</taxon>
        <taxon>core chlorophytes</taxon>
        <taxon>Trebouxiophyceae</taxon>
        <taxon>Trebouxiophyceae incertae sedis</taxon>
        <taxon>Coccomyxaceae</taxon>
        <taxon>Coccomyxa</taxon>
    </lineage>
</organism>
<dbReference type="Gene3D" id="1.20.120.310">
    <property type="entry name" value="ERV/ALR sulfhydryl oxidase domain"/>
    <property type="match status" value="1"/>
</dbReference>
<dbReference type="PROSITE" id="PS51352">
    <property type="entry name" value="THIOREDOXIN_2"/>
    <property type="match status" value="1"/>
</dbReference>
<evidence type="ECO:0000259" key="11">
    <source>
        <dbReference type="PROSITE" id="PS51352"/>
    </source>
</evidence>
<evidence type="ECO:0000259" key="10">
    <source>
        <dbReference type="PROSITE" id="PS51324"/>
    </source>
</evidence>
<keyword evidence="5 8" id="KW-0560">Oxidoreductase</keyword>
<evidence type="ECO:0000313" key="12">
    <source>
        <dbReference type="EMBL" id="KAK9905041.1"/>
    </source>
</evidence>
<evidence type="ECO:0000256" key="2">
    <source>
        <dbReference type="ARBA" id="ARBA00022630"/>
    </source>
</evidence>
<evidence type="ECO:0000256" key="3">
    <source>
        <dbReference type="ARBA" id="ARBA00022729"/>
    </source>
</evidence>
<evidence type="ECO:0000256" key="6">
    <source>
        <dbReference type="ARBA" id="ARBA00023157"/>
    </source>
</evidence>
<evidence type="ECO:0000256" key="9">
    <source>
        <dbReference type="SAM" id="MobiDB-lite"/>
    </source>
</evidence>
<keyword evidence="4 8" id="KW-0274">FAD</keyword>
<dbReference type="InterPro" id="IPR036774">
    <property type="entry name" value="ERV/ALR_sulphydryl_oxid_sf"/>
</dbReference>
<protein>
    <recommendedName>
        <fullName evidence="8">Sulfhydryl oxidase</fullName>
        <ecNumber evidence="8">1.8.3.2</ecNumber>
    </recommendedName>
</protein>
<dbReference type="InterPro" id="IPR017905">
    <property type="entry name" value="ERV/ALR_sulphydryl_oxidase"/>
</dbReference>
<comment type="catalytic activity">
    <reaction evidence="8">
        <text>2 R'C(R)SH + O2 = R'C(R)S-S(R)CR' + H2O2</text>
        <dbReference type="Rhea" id="RHEA:17357"/>
        <dbReference type="ChEBI" id="CHEBI:15379"/>
        <dbReference type="ChEBI" id="CHEBI:16240"/>
        <dbReference type="ChEBI" id="CHEBI:16520"/>
        <dbReference type="ChEBI" id="CHEBI:17412"/>
        <dbReference type="EC" id="1.8.3.2"/>
    </reaction>
</comment>
<evidence type="ECO:0000256" key="7">
    <source>
        <dbReference type="ARBA" id="ARBA00023180"/>
    </source>
</evidence>
<dbReference type="SUPFAM" id="SSF69000">
    <property type="entry name" value="FAD-dependent thiol oxidase"/>
    <property type="match status" value="1"/>
</dbReference>
<comment type="caution">
    <text evidence="12">The sequence shown here is derived from an EMBL/GenBank/DDBJ whole genome shotgun (WGS) entry which is preliminary data.</text>
</comment>
<dbReference type="PANTHER" id="PTHR22897">
    <property type="entry name" value="QUIESCIN Q6-RELATED SULFHYDRYL OXIDASE"/>
    <property type="match status" value="1"/>
</dbReference>
<evidence type="ECO:0000256" key="8">
    <source>
        <dbReference type="RuleBase" id="RU371123"/>
    </source>
</evidence>
<dbReference type="PANTHER" id="PTHR22897:SF8">
    <property type="entry name" value="SULFHYDRYL OXIDASE"/>
    <property type="match status" value="1"/>
</dbReference>
<keyword evidence="3" id="KW-0732">Signal</keyword>